<proteinExistence type="predicted"/>
<evidence type="ECO:0000256" key="1">
    <source>
        <dbReference type="ARBA" id="ARBA00023242"/>
    </source>
</evidence>
<keyword evidence="5" id="KW-1185">Reference proteome</keyword>
<feature type="domain" description="Zn(2)-C6 fungal-type" evidence="3">
    <location>
        <begin position="1"/>
        <end position="38"/>
    </location>
</feature>
<reference evidence="4 5" key="1">
    <citation type="submission" date="2023-08" db="EMBL/GenBank/DDBJ databases">
        <title>Black Yeasts Isolated from many extreme environments.</title>
        <authorList>
            <person name="Coleine C."/>
            <person name="Stajich J.E."/>
            <person name="Selbmann L."/>
        </authorList>
    </citation>
    <scope>NUCLEOTIDE SEQUENCE [LARGE SCALE GENOMIC DNA]</scope>
    <source>
        <strain evidence="4 5">CCFEE 536</strain>
    </source>
</reference>
<dbReference type="CDD" id="cd00067">
    <property type="entry name" value="GAL4"/>
    <property type="match status" value="1"/>
</dbReference>
<evidence type="ECO:0000313" key="4">
    <source>
        <dbReference type="EMBL" id="KAK5278784.1"/>
    </source>
</evidence>
<dbReference type="EMBL" id="JAVRRA010001932">
    <property type="protein sequence ID" value="KAK5278784.1"/>
    <property type="molecule type" value="Genomic_DNA"/>
</dbReference>
<sequence length="111" mass="12199">HCRRRKIRCAVNPDDLAGRCSNCIRLKKECRFYPIEQQPPHENRGQSSCKISARSGTSSALPSSPPMLPLGSAIDHGERFGPYPQLTSNDAHHYPMSIETSSALGISGMPH</sequence>
<dbReference type="Pfam" id="PF00172">
    <property type="entry name" value="Zn_clus"/>
    <property type="match status" value="1"/>
</dbReference>
<evidence type="ECO:0000256" key="2">
    <source>
        <dbReference type="SAM" id="MobiDB-lite"/>
    </source>
</evidence>
<dbReference type="Proteomes" id="UP001357485">
    <property type="component" value="Unassembled WGS sequence"/>
</dbReference>
<feature type="non-terminal residue" evidence="4">
    <location>
        <position position="1"/>
    </location>
</feature>
<dbReference type="InterPro" id="IPR001138">
    <property type="entry name" value="Zn2Cys6_DnaBD"/>
</dbReference>
<dbReference type="SUPFAM" id="SSF57701">
    <property type="entry name" value="Zn2/Cys6 DNA-binding domain"/>
    <property type="match status" value="1"/>
</dbReference>
<gene>
    <name evidence="4" type="ORF">LTR16_008274</name>
</gene>
<feature type="region of interest" description="Disordered" evidence="2">
    <location>
        <begin position="37"/>
        <end position="92"/>
    </location>
</feature>
<organism evidence="4 5">
    <name type="scientific">Cryomyces antarcticus</name>
    <dbReference type="NCBI Taxonomy" id="329879"/>
    <lineage>
        <taxon>Eukaryota</taxon>
        <taxon>Fungi</taxon>
        <taxon>Dikarya</taxon>
        <taxon>Ascomycota</taxon>
        <taxon>Pezizomycotina</taxon>
        <taxon>Dothideomycetes</taxon>
        <taxon>Dothideomycetes incertae sedis</taxon>
        <taxon>Cryomyces</taxon>
    </lineage>
</organism>
<feature type="compositionally biased region" description="Polar residues" evidence="2">
    <location>
        <begin position="45"/>
        <end position="57"/>
    </location>
</feature>
<feature type="non-terminal residue" evidence="4">
    <location>
        <position position="111"/>
    </location>
</feature>
<comment type="caution">
    <text evidence="4">The sequence shown here is derived from an EMBL/GenBank/DDBJ whole genome shotgun (WGS) entry which is preliminary data.</text>
</comment>
<accession>A0ABR0M3I0</accession>
<evidence type="ECO:0000259" key="3">
    <source>
        <dbReference type="Pfam" id="PF00172"/>
    </source>
</evidence>
<evidence type="ECO:0000313" key="5">
    <source>
        <dbReference type="Proteomes" id="UP001357485"/>
    </source>
</evidence>
<name>A0ABR0M3I0_9PEZI</name>
<dbReference type="InterPro" id="IPR036864">
    <property type="entry name" value="Zn2-C6_fun-type_DNA-bd_sf"/>
</dbReference>
<dbReference type="Gene3D" id="4.10.240.10">
    <property type="entry name" value="Zn(2)-C6 fungal-type DNA-binding domain"/>
    <property type="match status" value="1"/>
</dbReference>
<keyword evidence="1" id="KW-0539">Nucleus</keyword>
<protein>
    <recommendedName>
        <fullName evidence="3">Zn(2)-C6 fungal-type domain-containing protein</fullName>
    </recommendedName>
</protein>